<dbReference type="RefSeq" id="WP_169707736.1">
    <property type="nucleotide sequence ID" value="NZ_CP051651.1"/>
</dbReference>
<evidence type="ECO:0000259" key="1">
    <source>
        <dbReference type="PROSITE" id="PS50404"/>
    </source>
</evidence>
<evidence type="ECO:0000313" key="3">
    <source>
        <dbReference type="EMBL" id="QJD69605.1"/>
    </source>
</evidence>
<dbReference type="Gene3D" id="1.20.1050.10">
    <property type="match status" value="1"/>
</dbReference>
<dbReference type="PROSITE" id="PS50405">
    <property type="entry name" value="GST_CTER"/>
    <property type="match status" value="1"/>
</dbReference>
<dbReference type="AlphaFoldDB" id="A0A7Z2VDR0"/>
<dbReference type="CDD" id="cd00570">
    <property type="entry name" value="GST_N_family"/>
    <property type="match status" value="1"/>
</dbReference>
<organism evidence="3 4">
    <name type="scientific">Xanthomonas campestris pv. badrii</name>
    <dbReference type="NCBI Taxonomy" id="149696"/>
    <lineage>
        <taxon>Bacteria</taxon>
        <taxon>Pseudomonadati</taxon>
        <taxon>Pseudomonadota</taxon>
        <taxon>Gammaproteobacteria</taxon>
        <taxon>Lysobacterales</taxon>
        <taxon>Lysobacteraceae</taxon>
        <taxon>Xanthomonas</taxon>
    </lineage>
</organism>
<dbReference type="InterPro" id="IPR004045">
    <property type="entry name" value="Glutathione_S-Trfase_N"/>
</dbReference>
<reference evidence="3 4" key="2">
    <citation type="submission" date="2020-04" db="EMBL/GenBank/DDBJ databases">
        <authorList>
            <person name="Fomenkov A."/>
            <person name="Anton B.P."/>
            <person name="Roberts R.J."/>
        </authorList>
    </citation>
    <scope>NUCLEOTIDE SEQUENCE [LARGE SCALE GENOMIC DNA]</scope>
    <source>
        <strain evidence="3 4">NEB122</strain>
    </source>
</reference>
<evidence type="ECO:0000259" key="2">
    <source>
        <dbReference type="PROSITE" id="PS50405"/>
    </source>
</evidence>
<feature type="domain" description="GST N-terminal" evidence="1">
    <location>
        <begin position="3"/>
        <end position="86"/>
    </location>
</feature>
<dbReference type="PANTHER" id="PTHR43968:SF6">
    <property type="entry name" value="GLUTATHIONE S-TRANSFERASE OMEGA"/>
    <property type="match status" value="1"/>
</dbReference>
<dbReference type="GO" id="GO:0016740">
    <property type="term" value="F:transferase activity"/>
    <property type="evidence" value="ECO:0007669"/>
    <property type="project" value="UniProtKB-KW"/>
</dbReference>
<dbReference type="Proteomes" id="UP000503498">
    <property type="component" value="Chromosome"/>
</dbReference>
<dbReference type="InterPro" id="IPR040079">
    <property type="entry name" value="Glutathione_S-Trfase"/>
</dbReference>
<reference evidence="3 4" key="1">
    <citation type="submission" date="2020-04" db="EMBL/GenBank/DDBJ databases">
        <title>Genome-Wide Identification of 5-Methylcytosine Sites in Bacterial Genomes By High-Throughput Sequencing of MspJI Restriction Fragments.</title>
        <authorList>
            <person name="Wu V."/>
        </authorList>
    </citation>
    <scope>NUCLEOTIDE SEQUENCE [LARGE SCALE GENOMIC DNA]</scope>
    <source>
        <strain evidence="3 4">NEB122</strain>
    </source>
</reference>
<dbReference type="Pfam" id="PF13410">
    <property type="entry name" value="GST_C_2"/>
    <property type="match status" value="1"/>
</dbReference>
<dbReference type="InterPro" id="IPR036282">
    <property type="entry name" value="Glutathione-S-Trfase_C_sf"/>
</dbReference>
<dbReference type="InterPro" id="IPR010987">
    <property type="entry name" value="Glutathione-S-Trfase_C-like"/>
</dbReference>
<dbReference type="InterPro" id="IPR036249">
    <property type="entry name" value="Thioredoxin-like_sf"/>
</dbReference>
<dbReference type="SFLD" id="SFLDG00358">
    <property type="entry name" value="Main_(cytGST)"/>
    <property type="match status" value="1"/>
</dbReference>
<dbReference type="SFLD" id="SFLDS00019">
    <property type="entry name" value="Glutathione_Transferase_(cytos"/>
    <property type="match status" value="1"/>
</dbReference>
<dbReference type="Gene3D" id="3.40.30.10">
    <property type="entry name" value="Glutaredoxin"/>
    <property type="match status" value="1"/>
</dbReference>
<dbReference type="GO" id="GO:0005737">
    <property type="term" value="C:cytoplasm"/>
    <property type="evidence" value="ECO:0007669"/>
    <property type="project" value="TreeGrafter"/>
</dbReference>
<dbReference type="SUPFAM" id="SSF47616">
    <property type="entry name" value="GST C-terminal domain-like"/>
    <property type="match status" value="1"/>
</dbReference>
<evidence type="ECO:0000313" key="4">
    <source>
        <dbReference type="Proteomes" id="UP000503498"/>
    </source>
</evidence>
<dbReference type="InterPro" id="IPR050983">
    <property type="entry name" value="GST_Omega/HSP26"/>
</dbReference>
<dbReference type="PANTHER" id="PTHR43968">
    <property type="match status" value="1"/>
</dbReference>
<dbReference type="CDD" id="cd00299">
    <property type="entry name" value="GST_C_family"/>
    <property type="match status" value="1"/>
</dbReference>
<name>A0A7Z2VDR0_XANCA</name>
<proteinExistence type="predicted"/>
<protein>
    <submittedName>
        <fullName evidence="3">Glutathione S-transferase family protein</fullName>
    </submittedName>
</protein>
<feature type="domain" description="GST C-terminal" evidence="2">
    <location>
        <begin position="91"/>
        <end position="214"/>
    </location>
</feature>
<keyword evidence="3" id="KW-0808">Transferase</keyword>
<accession>A0A7Z2VDR0</accession>
<gene>
    <name evidence="3" type="ORF">HG421_19170</name>
</gene>
<sequence length="239" mass="25954">MSPSLTLISHPLCPFVQRAAIVLLENAAPFERIDVDLSAKPDWFLALSPTGKVPLLRIGQPDGSVATVFESVVICDYLNDTSGKPSLYPIDPLQRAQQRAWIEFATPTFADGWQFLNASDQTAADAARTAFRGKLQKIEDVLGEGPYFAGPEFGMVDVVFAPLLRYFDLLQADVSAPIFDDLPRVRAWRAALAARQSVISAVGPDYASRFQQHLQRYGALLAQSVPVPASSPAHASAQG</sequence>
<dbReference type="PROSITE" id="PS50404">
    <property type="entry name" value="GST_NTER"/>
    <property type="match status" value="1"/>
</dbReference>
<dbReference type="SUPFAM" id="SSF52833">
    <property type="entry name" value="Thioredoxin-like"/>
    <property type="match status" value="1"/>
</dbReference>
<dbReference type="EMBL" id="CP051651">
    <property type="protein sequence ID" value="QJD69605.1"/>
    <property type="molecule type" value="Genomic_DNA"/>
</dbReference>
<dbReference type="Pfam" id="PF13409">
    <property type="entry name" value="GST_N_2"/>
    <property type="match status" value="1"/>
</dbReference>